<name>A0AAV7EC23_ARIFI</name>
<gene>
    <name evidence="1" type="ORF">H6P81_016731</name>
</gene>
<dbReference type="AlphaFoldDB" id="A0AAV7EC23"/>
<evidence type="ECO:0000313" key="2">
    <source>
        <dbReference type="Proteomes" id="UP000825729"/>
    </source>
</evidence>
<keyword evidence="2" id="KW-1185">Reference proteome</keyword>
<dbReference type="Proteomes" id="UP000825729">
    <property type="component" value="Unassembled WGS sequence"/>
</dbReference>
<proteinExistence type="predicted"/>
<evidence type="ECO:0000313" key="1">
    <source>
        <dbReference type="EMBL" id="KAG9445391.1"/>
    </source>
</evidence>
<sequence>MKTGLVSDAGLAVLLIIGKKEMALTGRHKEVLRRQLSVFDVFLRQESGLVKRIRVCPTLKTRKKMSSSNYSGSLRYWCNCHGKDNKIGVHVYKKDRDEVFRGAFPVSTLLALEPKCITSQKRVRMTRVYILSKD</sequence>
<reference evidence="1 2" key="1">
    <citation type="submission" date="2021-07" db="EMBL/GenBank/DDBJ databases">
        <title>The Aristolochia fimbriata genome: insights into angiosperm evolution, floral development and chemical biosynthesis.</title>
        <authorList>
            <person name="Jiao Y."/>
        </authorList>
    </citation>
    <scope>NUCLEOTIDE SEQUENCE [LARGE SCALE GENOMIC DNA]</scope>
    <source>
        <strain evidence="1">IBCAS-2021</strain>
        <tissue evidence="1">Leaf</tissue>
    </source>
</reference>
<dbReference type="EMBL" id="JAINDJ010000006">
    <property type="protein sequence ID" value="KAG9445391.1"/>
    <property type="molecule type" value="Genomic_DNA"/>
</dbReference>
<protein>
    <submittedName>
        <fullName evidence="1">Uncharacterized protein</fullName>
    </submittedName>
</protein>
<organism evidence="1 2">
    <name type="scientific">Aristolochia fimbriata</name>
    <name type="common">White veined hardy Dutchman's pipe vine</name>
    <dbReference type="NCBI Taxonomy" id="158543"/>
    <lineage>
        <taxon>Eukaryota</taxon>
        <taxon>Viridiplantae</taxon>
        <taxon>Streptophyta</taxon>
        <taxon>Embryophyta</taxon>
        <taxon>Tracheophyta</taxon>
        <taxon>Spermatophyta</taxon>
        <taxon>Magnoliopsida</taxon>
        <taxon>Magnoliidae</taxon>
        <taxon>Piperales</taxon>
        <taxon>Aristolochiaceae</taxon>
        <taxon>Aristolochia</taxon>
    </lineage>
</organism>
<comment type="caution">
    <text evidence="1">The sequence shown here is derived from an EMBL/GenBank/DDBJ whole genome shotgun (WGS) entry which is preliminary data.</text>
</comment>
<accession>A0AAV7EC23</accession>